<dbReference type="PANTHER" id="PTHR11365:SF2">
    <property type="entry name" value="5-OXOPROLINASE"/>
    <property type="match status" value="1"/>
</dbReference>
<dbReference type="Proteomes" id="UP000549394">
    <property type="component" value="Unassembled WGS sequence"/>
</dbReference>
<protein>
    <submittedName>
        <fullName evidence="6">DgyrCDS6250</fullName>
    </submittedName>
</protein>
<dbReference type="GO" id="GO:0005829">
    <property type="term" value="C:cytosol"/>
    <property type="evidence" value="ECO:0007669"/>
    <property type="project" value="TreeGrafter"/>
</dbReference>
<evidence type="ECO:0000313" key="7">
    <source>
        <dbReference type="Proteomes" id="UP000549394"/>
    </source>
</evidence>
<dbReference type="GO" id="GO:0006749">
    <property type="term" value="P:glutathione metabolic process"/>
    <property type="evidence" value="ECO:0007669"/>
    <property type="project" value="TreeGrafter"/>
</dbReference>
<dbReference type="InterPro" id="IPR008040">
    <property type="entry name" value="Hydant_A_N"/>
</dbReference>
<evidence type="ECO:0000313" key="6">
    <source>
        <dbReference type="EMBL" id="CAD5117482.1"/>
    </source>
</evidence>
<dbReference type="GO" id="GO:0017168">
    <property type="term" value="F:5-oxoprolinase (ATP-hydrolyzing) activity"/>
    <property type="evidence" value="ECO:0007669"/>
    <property type="project" value="TreeGrafter"/>
</dbReference>
<feature type="domain" description="Acetophenone carboxylase-like C-terminal" evidence="5">
    <location>
        <begin position="541"/>
        <end position="698"/>
    </location>
</feature>
<organism evidence="6 7">
    <name type="scientific">Dimorphilus gyrociliatus</name>
    <dbReference type="NCBI Taxonomy" id="2664684"/>
    <lineage>
        <taxon>Eukaryota</taxon>
        <taxon>Metazoa</taxon>
        <taxon>Spiralia</taxon>
        <taxon>Lophotrochozoa</taxon>
        <taxon>Annelida</taxon>
        <taxon>Polychaeta</taxon>
        <taxon>Polychaeta incertae sedis</taxon>
        <taxon>Dinophilidae</taxon>
        <taxon>Dimorphilus</taxon>
    </lineage>
</organism>
<dbReference type="Pfam" id="PF05378">
    <property type="entry name" value="Hydant_A_N"/>
    <property type="match status" value="1"/>
</dbReference>
<evidence type="ECO:0000259" key="2">
    <source>
        <dbReference type="Pfam" id="PF01968"/>
    </source>
</evidence>
<dbReference type="Pfam" id="PF19278">
    <property type="entry name" value="Hydant_A_C"/>
    <property type="match status" value="1"/>
</dbReference>
<dbReference type="AlphaFoldDB" id="A0A7I8VPU4"/>
<dbReference type="InterPro" id="IPR003692">
    <property type="entry name" value="Hydantoinase_B"/>
</dbReference>
<evidence type="ECO:0000259" key="5">
    <source>
        <dbReference type="Pfam" id="PF19278"/>
    </source>
</evidence>
<feature type="domain" description="Hydantoinase A/oxoprolinase" evidence="2">
    <location>
        <begin position="233"/>
        <end position="526"/>
    </location>
</feature>
<dbReference type="OrthoDB" id="3643at2759"/>
<accession>A0A7I8VPU4</accession>
<evidence type="ECO:0000256" key="1">
    <source>
        <dbReference type="ARBA" id="ARBA00010403"/>
    </source>
</evidence>
<feature type="domain" description="Hydantoinase/oxoprolinase N-terminal" evidence="4">
    <location>
        <begin position="7"/>
        <end position="213"/>
    </location>
</feature>
<dbReference type="InterPro" id="IPR049517">
    <property type="entry name" value="ACX-like_C"/>
</dbReference>
<dbReference type="Pfam" id="PF01968">
    <property type="entry name" value="Hydantoinase_A"/>
    <property type="match status" value="1"/>
</dbReference>
<dbReference type="PANTHER" id="PTHR11365">
    <property type="entry name" value="5-OXOPROLINASE RELATED"/>
    <property type="match status" value="1"/>
</dbReference>
<comment type="similarity">
    <text evidence="1">Belongs to the oxoprolinase family.</text>
</comment>
<dbReference type="InterPro" id="IPR045079">
    <property type="entry name" value="Oxoprolinase-like"/>
</dbReference>
<gene>
    <name evidence="6" type="ORF">DGYR_LOCUS6004</name>
</gene>
<sequence>MGHKFKFSIDRGGTFTDVWSQLPNGKTRVLKLLSEDPENYADAPREAIRRIMQDYNNKPIAQNEKLDAANIEWIRMGTTVATNALLERKGEKTALVITKNFKDLLHIGNQSRPSIFDLQVKCPDVLYEEIIEIDERVVLHQDNSSLSYEHKIEVLESKTGEKIEIWKKIDEDTVRKQLIKVKEKGIKSLAILFLHSYMFPNHEEQVGKIAKDIGFEQVSLSSHVMPMIRAVPRGYTASADAYLTPHIKTYIENFSNGFFNMEDQTKVLFMQSDGGLTPTHKFTGSRAILSGPAGGVVGYAMTTYNEETRQPVIGFDMGGTSTDVSRYSGSFEHVWESTTAGVTIQAPQLDINTVAAGGGSRLFFRSEMYVVGPESAGAHPGPVCYKKGGYLTITDANLVLGRLLPQYFPKIFGPNENESLDKESTVRAFESLKEQINNETGSHLTIEEVAMGFLRVANESMCRPIRAITQAKGHDTARHILACFGGAGGQHACSIARSLGIKTVYIHKYAGILSAFGLALADVVEEIQEPCALHLSSDVFDQVNNRIDALQQQCIAKLKEQKFKPEDIELEVFLNLRYDRTDCSLMISCGKNTKGTASHYEEKFTEKYKQEFGFTVAGRKICIDDVRVRGVGKSDVLDETQLDLKDEEAVPIDECLCYFNGWRKTNVYTLQTLFAGQKLFGPAILIDQTSTIIVEPDCIVQITTTGDVRIDIEPEKLPAIVSTELDPIQLSIFSHRFMSIAEQMGRVLQRTSISTNIKERLDFSCALFGINGGLVANAPHIPVHLGAMQETVQFQMKNVGSQLKDGDVILSNHPSAGGSHLPDLTVITPVFYKNSKKPVFFVASRGHHADIGGSTPGSMPPNSKSIFEEGAVFKSFFLVRDGKFREEEVTEAFNEPSKYEKCSGTRNLHDNLSDLRAQVAANHKGIKLVCELIDEYSLETVEAYMQHIQNNAEIAVRNMLKDIAERYAGSSDICTLEAEDAMDCGATIKLRVEIDRHTGSTIADFTGTSPQLENNLNAPRAVTLSALIYCLRCMVGYDVPLNQGCLIPIKPIIPVNSLLDPNEHAAVVGGNVLTSQRIVDVILKAFRYCSASQGCMNNVTFGDETVGYYETVAGGAGAGPGWHGRSGVHTHMTNTRITDPEIVEKRYPVIVKRFDLRKDSGGIGKYRGGDGVVRELLFRKDLILSVLSERRTYAPYGLNGGGDGVKGRNVIVKANGDTREYPGMVSAEMKPGDLFRLLTPGGGGYGKQDCHN</sequence>
<feature type="domain" description="Hydantoinase B/oxoprolinase" evidence="3">
    <location>
        <begin position="726"/>
        <end position="1247"/>
    </location>
</feature>
<dbReference type="InterPro" id="IPR002821">
    <property type="entry name" value="Hydantoinase_A"/>
</dbReference>
<reference evidence="6 7" key="1">
    <citation type="submission" date="2020-08" db="EMBL/GenBank/DDBJ databases">
        <authorList>
            <person name="Hejnol A."/>
        </authorList>
    </citation>
    <scope>NUCLEOTIDE SEQUENCE [LARGE SCALE GENOMIC DNA]</scope>
</reference>
<keyword evidence="7" id="KW-1185">Reference proteome</keyword>
<evidence type="ECO:0000259" key="3">
    <source>
        <dbReference type="Pfam" id="PF02538"/>
    </source>
</evidence>
<dbReference type="Pfam" id="PF02538">
    <property type="entry name" value="Hydantoinase_B"/>
    <property type="match status" value="1"/>
</dbReference>
<dbReference type="EMBL" id="CAJFCJ010000007">
    <property type="protein sequence ID" value="CAD5117482.1"/>
    <property type="molecule type" value="Genomic_DNA"/>
</dbReference>
<comment type="caution">
    <text evidence="6">The sequence shown here is derived from an EMBL/GenBank/DDBJ whole genome shotgun (WGS) entry which is preliminary data.</text>
</comment>
<name>A0A7I8VPU4_9ANNE</name>
<evidence type="ECO:0000259" key="4">
    <source>
        <dbReference type="Pfam" id="PF05378"/>
    </source>
</evidence>
<proteinExistence type="inferred from homology"/>